<feature type="transmembrane region" description="Helical" evidence="5">
    <location>
        <begin position="322"/>
        <end position="341"/>
    </location>
</feature>
<dbReference type="GO" id="GO:0005886">
    <property type="term" value="C:plasma membrane"/>
    <property type="evidence" value="ECO:0007669"/>
    <property type="project" value="TreeGrafter"/>
</dbReference>
<keyword evidence="8" id="KW-1185">Reference proteome</keyword>
<dbReference type="SUPFAM" id="SSF103473">
    <property type="entry name" value="MFS general substrate transporter"/>
    <property type="match status" value="1"/>
</dbReference>
<comment type="subcellular location">
    <subcellularLocation>
        <location evidence="1">Membrane</location>
        <topology evidence="1">Multi-pass membrane protein</topology>
    </subcellularLocation>
</comment>
<keyword evidence="4 5" id="KW-0472">Membrane</keyword>
<feature type="transmembrane region" description="Helical" evidence="5">
    <location>
        <begin position="53"/>
        <end position="74"/>
    </location>
</feature>
<keyword evidence="3 5" id="KW-1133">Transmembrane helix</keyword>
<gene>
    <name evidence="7" type="ORF">BOTBODRAFT_52301</name>
</gene>
<dbReference type="Pfam" id="PF07690">
    <property type="entry name" value="MFS_1"/>
    <property type="match status" value="1"/>
</dbReference>
<proteinExistence type="predicted"/>
<dbReference type="Proteomes" id="UP000027195">
    <property type="component" value="Unassembled WGS sequence"/>
</dbReference>
<dbReference type="InParanoid" id="A0A067MWQ6"/>
<sequence>MPLLARQRDARSAAQSTCMKMSGSTSGTRCVGGVTFDEKGARDPMSFTYTKKWIITAIACVFTVISASVSSSIASGQPSMIRDLHCTTLQAGAALGLYALGFGVTPLITASFSEEFGRRPLYTYSAALFTIFFIPIALARNVQTVMAFRFLQGAAGSTGSTMVGGTIADIWSTHERGVPMALFAFTAIFGTGFGPIIGGFVENNSSLEWRWIQWMGCIISGVFTIVAFIFMSETRGSVLLTQMAHRKRKETGDQRYRARIEDERASLRELIYVSCTRPIILLCTEPVVASFSLWIGFGWGILYGLLESVGLVFRTLYNFNSAQAGLVFLSICIGGALGWISNLYQERLYHRNVARLGPEARLYGACAAGIIFPIGCFIYAWTSYPYIPWIAPAIGIAVIIWGVFLIYLAVFNYMADSYLIYASSALAGQSLIRNIVGTFFPLVTPIMYNNLGYRWAGTLLGCLASGLAIVPFVLFIWGPKIRARSRFAKNLESADAGA</sequence>
<dbReference type="Gene3D" id="1.20.1250.20">
    <property type="entry name" value="MFS general substrate transporter like domains"/>
    <property type="match status" value="1"/>
</dbReference>
<dbReference type="PANTHER" id="PTHR23502">
    <property type="entry name" value="MAJOR FACILITATOR SUPERFAMILY"/>
    <property type="match status" value="1"/>
</dbReference>
<evidence type="ECO:0000313" key="8">
    <source>
        <dbReference type="Proteomes" id="UP000027195"/>
    </source>
</evidence>
<dbReference type="EMBL" id="KL198020">
    <property type="protein sequence ID" value="KDQ19135.1"/>
    <property type="molecule type" value="Genomic_DNA"/>
</dbReference>
<dbReference type="InterPro" id="IPR020846">
    <property type="entry name" value="MFS_dom"/>
</dbReference>
<feature type="transmembrane region" description="Helical" evidence="5">
    <location>
        <begin position="212"/>
        <end position="231"/>
    </location>
</feature>
<evidence type="ECO:0000256" key="4">
    <source>
        <dbReference type="ARBA" id="ARBA00023136"/>
    </source>
</evidence>
<feature type="transmembrane region" description="Helical" evidence="5">
    <location>
        <begin position="121"/>
        <end position="139"/>
    </location>
</feature>
<dbReference type="STRING" id="930990.A0A067MWQ6"/>
<name>A0A067MWQ6_BOTB1</name>
<evidence type="ECO:0000313" key="7">
    <source>
        <dbReference type="EMBL" id="KDQ19135.1"/>
    </source>
</evidence>
<evidence type="ECO:0000259" key="6">
    <source>
        <dbReference type="PROSITE" id="PS50850"/>
    </source>
</evidence>
<feature type="transmembrane region" description="Helical" evidence="5">
    <location>
        <begin position="387"/>
        <end position="411"/>
    </location>
</feature>
<feature type="transmembrane region" description="Helical" evidence="5">
    <location>
        <begin position="362"/>
        <end position="381"/>
    </location>
</feature>
<dbReference type="HOGENOM" id="CLU_008455_0_4_1"/>
<keyword evidence="2 5" id="KW-0812">Transmembrane</keyword>
<feature type="transmembrane region" description="Helical" evidence="5">
    <location>
        <begin position="418"/>
        <end position="443"/>
    </location>
</feature>
<feature type="transmembrane region" description="Helical" evidence="5">
    <location>
        <begin position="455"/>
        <end position="477"/>
    </location>
</feature>
<evidence type="ECO:0000256" key="5">
    <source>
        <dbReference type="SAM" id="Phobius"/>
    </source>
</evidence>
<feature type="domain" description="Major facilitator superfamily (MFS) profile" evidence="6">
    <location>
        <begin position="52"/>
        <end position="482"/>
    </location>
</feature>
<dbReference type="InterPro" id="IPR036259">
    <property type="entry name" value="MFS_trans_sf"/>
</dbReference>
<feature type="transmembrane region" description="Helical" evidence="5">
    <location>
        <begin position="180"/>
        <end position="200"/>
    </location>
</feature>
<dbReference type="GO" id="GO:0022857">
    <property type="term" value="F:transmembrane transporter activity"/>
    <property type="evidence" value="ECO:0007669"/>
    <property type="project" value="InterPro"/>
</dbReference>
<feature type="transmembrane region" description="Helical" evidence="5">
    <location>
        <begin position="279"/>
        <end position="302"/>
    </location>
</feature>
<feature type="transmembrane region" description="Helical" evidence="5">
    <location>
        <begin position="86"/>
        <end position="109"/>
    </location>
</feature>
<dbReference type="PROSITE" id="PS50850">
    <property type="entry name" value="MFS"/>
    <property type="match status" value="1"/>
</dbReference>
<dbReference type="AlphaFoldDB" id="A0A067MWQ6"/>
<accession>A0A067MWQ6</accession>
<dbReference type="FunFam" id="1.20.1250.20:FF:000082">
    <property type="entry name" value="MFS multidrug transporter, putative"/>
    <property type="match status" value="1"/>
</dbReference>
<protein>
    <recommendedName>
        <fullName evidence="6">Major facilitator superfamily (MFS) profile domain-containing protein</fullName>
    </recommendedName>
</protein>
<evidence type="ECO:0000256" key="2">
    <source>
        <dbReference type="ARBA" id="ARBA00022692"/>
    </source>
</evidence>
<dbReference type="InterPro" id="IPR011701">
    <property type="entry name" value="MFS"/>
</dbReference>
<evidence type="ECO:0000256" key="3">
    <source>
        <dbReference type="ARBA" id="ARBA00022989"/>
    </source>
</evidence>
<dbReference type="OrthoDB" id="5376138at2759"/>
<dbReference type="CDD" id="cd17323">
    <property type="entry name" value="MFS_Tpo1_MDR_like"/>
    <property type="match status" value="1"/>
</dbReference>
<organism evidence="7 8">
    <name type="scientific">Botryobasidium botryosum (strain FD-172 SS1)</name>
    <dbReference type="NCBI Taxonomy" id="930990"/>
    <lineage>
        <taxon>Eukaryota</taxon>
        <taxon>Fungi</taxon>
        <taxon>Dikarya</taxon>
        <taxon>Basidiomycota</taxon>
        <taxon>Agaricomycotina</taxon>
        <taxon>Agaricomycetes</taxon>
        <taxon>Cantharellales</taxon>
        <taxon>Botryobasidiaceae</taxon>
        <taxon>Botryobasidium</taxon>
    </lineage>
</organism>
<dbReference type="PANTHER" id="PTHR23502:SF134">
    <property type="entry name" value="MAJOR FACILITATOR SUPERFAMILY (MFS) PROFILE DOMAIN-CONTAINING PROTEIN-RELATED"/>
    <property type="match status" value="1"/>
</dbReference>
<reference evidence="8" key="1">
    <citation type="journal article" date="2014" name="Proc. Natl. Acad. Sci. U.S.A.">
        <title>Extensive sampling of basidiomycete genomes demonstrates inadequacy of the white-rot/brown-rot paradigm for wood decay fungi.</title>
        <authorList>
            <person name="Riley R."/>
            <person name="Salamov A.A."/>
            <person name="Brown D.W."/>
            <person name="Nagy L.G."/>
            <person name="Floudas D."/>
            <person name="Held B.W."/>
            <person name="Levasseur A."/>
            <person name="Lombard V."/>
            <person name="Morin E."/>
            <person name="Otillar R."/>
            <person name="Lindquist E.A."/>
            <person name="Sun H."/>
            <person name="LaButti K.M."/>
            <person name="Schmutz J."/>
            <person name="Jabbour D."/>
            <person name="Luo H."/>
            <person name="Baker S.E."/>
            <person name="Pisabarro A.G."/>
            <person name="Walton J.D."/>
            <person name="Blanchette R.A."/>
            <person name="Henrissat B."/>
            <person name="Martin F."/>
            <person name="Cullen D."/>
            <person name="Hibbett D.S."/>
            <person name="Grigoriev I.V."/>
        </authorList>
    </citation>
    <scope>NUCLEOTIDE SEQUENCE [LARGE SCALE GENOMIC DNA]</scope>
    <source>
        <strain evidence="8">FD-172 SS1</strain>
    </source>
</reference>
<evidence type="ECO:0000256" key="1">
    <source>
        <dbReference type="ARBA" id="ARBA00004141"/>
    </source>
</evidence>